<dbReference type="AlphaFoldDB" id="B4VIV4"/>
<dbReference type="Proteomes" id="UP000003835">
    <property type="component" value="Unassembled WGS sequence"/>
</dbReference>
<evidence type="ECO:0000313" key="1">
    <source>
        <dbReference type="EMBL" id="EDX77891.1"/>
    </source>
</evidence>
<dbReference type="HOGENOM" id="CLU_929526_0_0_3"/>
<organism evidence="1 2">
    <name type="scientific">Coleofasciculus chthonoplastes PCC 7420</name>
    <dbReference type="NCBI Taxonomy" id="118168"/>
    <lineage>
        <taxon>Bacteria</taxon>
        <taxon>Bacillati</taxon>
        <taxon>Cyanobacteriota</taxon>
        <taxon>Cyanophyceae</taxon>
        <taxon>Coleofasciculales</taxon>
        <taxon>Coleofasciculaceae</taxon>
        <taxon>Coleofasciculus</taxon>
    </lineage>
</organism>
<dbReference type="OrthoDB" id="452601at2"/>
<gene>
    <name evidence="1" type="ORF">MC7420_7629</name>
</gene>
<dbReference type="STRING" id="118168.MC7420_7629"/>
<keyword evidence="2" id="KW-1185">Reference proteome</keyword>
<proteinExistence type="predicted"/>
<reference evidence="1 2" key="1">
    <citation type="submission" date="2008-07" db="EMBL/GenBank/DDBJ databases">
        <authorList>
            <person name="Tandeau de Marsac N."/>
            <person name="Ferriera S."/>
            <person name="Johnson J."/>
            <person name="Kravitz S."/>
            <person name="Beeson K."/>
            <person name="Sutton G."/>
            <person name="Rogers Y.-H."/>
            <person name="Friedman R."/>
            <person name="Frazier M."/>
            <person name="Venter J.C."/>
        </authorList>
    </citation>
    <scope>NUCLEOTIDE SEQUENCE [LARGE SCALE GENOMIC DNA]</scope>
    <source>
        <strain evidence="1 2">PCC 7420</strain>
    </source>
</reference>
<dbReference type="RefSeq" id="WP_006098327.1">
    <property type="nucleotide sequence ID" value="NZ_DS989842.1"/>
</dbReference>
<name>B4VIV4_9CYAN</name>
<sequence>MTTLLTLFSKQRQELQGAIDKTTNPEQVVMLVQNQLNTLESSYIGGLSVSQVRLAAFFLDALRQSVATLAAANPINPMRVTPPESESEDQTGRQLSPKRLILKVLQGLLCIGILDSLFNLSSDAPGVWLDILLMALLVGLEVVSQLDKSPPENPTETPESIASQLTLRIDSQVLLDNIAEALNTIDLAVAQAQDGKKTVDANAIEEQPELLNLLQRLIGASFLEKPQMALELTKLIPQILVEQGIEAKLYQPEDVKSHREYFDFEPSINPNAKEYITIAPALVKGDRLLRRGRVIEPRT</sequence>
<dbReference type="EMBL" id="DS989842">
    <property type="protein sequence ID" value="EDX77891.1"/>
    <property type="molecule type" value="Genomic_DNA"/>
</dbReference>
<accession>B4VIV4</accession>
<protein>
    <submittedName>
        <fullName evidence="1">Uncharacterized protein</fullName>
    </submittedName>
</protein>
<evidence type="ECO:0000313" key="2">
    <source>
        <dbReference type="Proteomes" id="UP000003835"/>
    </source>
</evidence>
<dbReference type="eggNOG" id="ENOG502Z8EU">
    <property type="taxonomic scope" value="Bacteria"/>
</dbReference>